<dbReference type="InterPro" id="IPR036866">
    <property type="entry name" value="RibonucZ/Hydroxyglut_hydro"/>
</dbReference>
<keyword evidence="2" id="KW-0479">Metal-binding</keyword>
<dbReference type="AlphaFoldDB" id="A0AAU7X7E2"/>
<protein>
    <submittedName>
        <fullName evidence="6">MBL fold metallo-hydrolase</fullName>
    </submittedName>
</protein>
<dbReference type="Pfam" id="PF00753">
    <property type="entry name" value="Lactamase_B"/>
    <property type="match status" value="1"/>
</dbReference>
<dbReference type="GO" id="GO:0016787">
    <property type="term" value="F:hydrolase activity"/>
    <property type="evidence" value="ECO:0007669"/>
    <property type="project" value="UniProtKB-KW"/>
</dbReference>
<gene>
    <name evidence="6" type="ORF">ABS361_17535</name>
</gene>
<name>A0AAU7X7E2_9HYPH</name>
<dbReference type="Gene3D" id="3.60.15.10">
    <property type="entry name" value="Ribonuclease Z/Hydroxyacylglutathione hydrolase-like"/>
    <property type="match status" value="1"/>
</dbReference>
<proteinExistence type="inferred from homology"/>
<dbReference type="RefSeq" id="WP_407048947.1">
    <property type="nucleotide sequence ID" value="NZ_CP158568.1"/>
</dbReference>
<accession>A0AAU7X7E2</accession>
<reference evidence="6" key="1">
    <citation type="submission" date="2024-06" db="EMBL/GenBank/DDBJ databases">
        <title>Methylostella associata gen. nov., sp. nov., a novel Ancalomicrobiaceae-affiliated facultatively methylotrophic bacteria that feed on methanotrophs of the genus Methylococcus.</title>
        <authorList>
            <person name="Saltykova V."/>
            <person name="Danilova O.V."/>
            <person name="Oshkin I.Y."/>
            <person name="Belova S.E."/>
            <person name="Pimenov N.V."/>
            <person name="Dedysh S.N."/>
        </authorList>
    </citation>
    <scope>NUCLEOTIDE SEQUENCE</scope>
    <source>
        <strain evidence="6">S20</strain>
    </source>
</reference>
<dbReference type="SUPFAM" id="SSF56281">
    <property type="entry name" value="Metallo-hydrolase/oxidoreductase"/>
    <property type="match status" value="1"/>
</dbReference>
<evidence type="ECO:0000256" key="1">
    <source>
        <dbReference type="ARBA" id="ARBA00007749"/>
    </source>
</evidence>
<keyword evidence="4" id="KW-0862">Zinc</keyword>
<dbReference type="PANTHER" id="PTHR42978">
    <property type="entry name" value="QUORUM-QUENCHING LACTONASE YTNP-RELATED-RELATED"/>
    <property type="match status" value="1"/>
</dbReference>
<organism evidence="6">
    <name type="scientific">Methyloraptor flagellatus</name>
    <dbReference type="NCBI Taxonomy" id="3162530"/>
    <lineage>
        <taxon>Bacteria</taxon>
        <taxon>Pseudomonadati</taxon>
        <taxon>Pseudomonadota</taxon>
        <taxon>Alphaproteobacteria</taxon>
        <taxon>Hyphomicrobiales</taxon>
        <taxon>Ancalomicrobiaceae</taxon>
        <taxon>Methyloraptor</taxon>
    </lineage>
</organism>
<comment type="similarity">
    <text evidence="1">Belongs to the metallo-beta-lactamase superfamily.</text>
</comment>
<dbReference type="PANTHER" id="PTHR42978:SF6">
    <property type="entry name" value="QUORUM-QUENCHING LACTONASE YTNP-RELATED"/>
    <property type="match status" value="1"/>
</dbReference>
<evidence type="ECO:0000313" key="6">
    <source>
        <dbReference type="EMBL" id="XBY43848.1"/>
    </source>
</evidence>
<dbReference type="KEGG" id="mflg:ABS361_17535"/>
<dbReference type="InterPro" id="IPR001279">
    <property type="entry name" value="Metallo-B-lactamas"/>
</dbReference>
<sequence length="272" mass="27761">MSDHPRRFGSYDVTRICDGGIDLPVGALLHTGGEAATAAAIAAHGAPTLRLDVNFYLLRGPSGVILVDAGGGPAFAAGLGLGLPALAAQGIAPADVPTVLLTHLHGDHAYGLLDGDAALFPDAEIVVPARELAYFTDAAAREATPEARRGGFRVAERLLRAYGSQVTTGEEGEILPEIETVALPGHTPGQTGFLIGSGAERLLILGDTLHLDGPQAADPALGFVFDVDPAVAAATRVATLDRAATEGWTIAGGHLGFGRVARSGSAFRIDPA</sequence>
<dbReference type="CDD" id="cd07720">
    <property type="entry name" value="OPHC2-like_MBL-fold"/>
    <property type="match status" value="1"/>
</dbReference>
<evidence type="ECO:0000256" key="2">
    <source>
        <dbReference type="ARBA" id="ARBA00022723"/>
    </source>
</evidence>
<dbReference type="GO" id="GO:0046872">
    <property type="term" value="F:metal ion binding"/>
    <property type="evidence" value="ECO:0007669"/>
    <property type="project" value="UniProtKB-KW"/>
</dbReference>
<dbReference type="EMBL" id="CP158568">
    <property type="protein sequence ID" value="XBY43848.1"/>
    <property type="molecule type" value="Genomic_DNA"/>
</dbReference>
<evidence type="ECO:0000256" key="3">
    <source>
        <dbReference type="ARBA" id="ARBA00022801"/>
    </source>
</evidence>
<keyword evidence="3" id="KW-0378">Hydrolase</keyword>
<feature type="domain" description="Metallo-beta-lactamase" evidence="5">
    <location>
        <begin position="52"/>
        <end position="254"/>
    </location>
</feature>
<evidence type="ECO:0000256" key="4">
    <source>
        <dbReference type="ARBA" id="ARBA00022833"/>
    </source>
</evidence>
<dbReference type="InterPro" id="IPR051013">
    <property type="entry name" value="MBL_superfamily_lactonases"/>
</dbReference>
<evidence type="ECO:0000259" key="5">
    <source>
        <dbReference type="SMART" id="SM00849"/>
    </source>
</evidence>
<dbReference type="SMART" id="SM00849">
    <property type="entry name" value="Lactamase_B"/>
    <property type="match status" value="1"/>
</dbReference>